<name>A0A7K0K303_9ACTO</name>
<dbReference type="InterPro" id="IPR036291">
    <property type="entry name" value="NAD(P)-bd_dom_sf"/>
</dbReference>
<dbReference type="PRINTS" id="PR00080">
    <property type="entry name" value="SDRFAMILY"/>
</dbReference>
<accession>A0A7K0K303</accession>
<dbReference type="AlphaFoldDB" id="A0A7K0K303"/>
<dbReference type="PROSITE" id="PS00061">
    <property type="entry name" value="ADH_SHORT"/>
    <property type="match status" value="1"/>
</dbReference>
<keyword evidence="4" id="KW-1185">Reference proteome</keyword>
<protein>
    <submittedName>
        <fullName evidence="3">SDR family oxidoreductase</fullName>
    </submittedName>
</protein>
<dbReference type="CDD" id="cd05233">
    <property type="entry name" value="SDR_c"/>
    <property type="match status" value="1"/>
</dbReference>
<gene>
    <name evidence="3" type="ORF">FYJ63_06390</name>
</gene>
<dbReference type="PRINTS" id="PR00081">
    <property type="entry name" value="GDHRDH"/>
</dbReference>
<organism evidence="3 4">
    <name type="scientific">Mobiluncus porci</name>
    <dbReference type="NCBI Taxonomy" id="2652278"/>
    <lineage>
        <taxon>Bacteria</taxon>
        <taxon>Bacillati</taxon>
        <taxon>Actinomycetota</taxon>
        <taxon>Actinomycetes</taxon>
        <taxon>Actinomycetales</taxon>
        <taxon>Actinomycetaceae</taxon>
        <taxon>Mobiluncus</taxon>
    </lineage>
</organism>
<dbReference type="SUPFAM" id="SSF51735">
    <property type="entry name" value="NAD(P)-binding Rossmann-fold domains"/>
    <property type="match status" value="1"/>
</dbReference>
<dbReference type="PANTHER" id="PTHR24321">
    <property type="entry name" value="DEHYDROGENASES, SHORT CHAIN"/>
    <property type="match status" value="1"/>
</dbReference>
<comment type="similarity">
    <text evidence="1">Belongs to the short-chain dehydrogenases/reductases (SDR) family.</text>
</comment>
<evidence type="ECO:0000256" key="1">
    <source>
        <dbReference type="ARBA" id="ARBA00006484"/>
    </source>
</evidence>
<dbReference type="FunFam" id="3.40.50.720:FF:000084">
    <property type="entry name" value="Short-chain dehydrogenase reductase"/>
    <property type="match status" value="1"/>
</dbReference>
<dbReference type="InterPro" id="IPR020904">
    <property type="entry name" value="Sc_DH/Rdtase_CS"/>
</dbReference>
<dbReference type="Pfam" id="PF13561">
    <property type="entry name" value="adh_short_C2"/>
    <property type="match status" value="1"/>
</dbReference>
<dbReference type="Gene3D" id="3.40.50.720">
    <property type="entry name" value="NAD(P)-binding Rossmann-like Domain"/>
    <property type="match status" value="1"/>
</dbReference>
<dbReference type="EMBL" id="VUMY01000010">
    <property type="protein sequence ID" value="MST49863.1"/>
    <property type="molecule type" value="Genomic_DNA"/>
</dbReference>
<comment type="caution">
    <text evidence="3">The sequence shown here is derived from an EMBL/GenBank/DDBJ whole genome shotgun (WGS) entry which is preliminary data.</text>
</comment>
<dbReference type="Proteomes" id="UP000442535">
    <property type="component" value="Unassembled WGS sequence"/>
</dbReference>
<evidence type="ECO:0000256" key="2">
    <source>
        <dbReference type="ARBA" id="ARBA00023002"/>
    </source>
</evidence>
<dbReference type="InterPro" id="IPR002347">
    <property type="entry name" value="SDR_fam"/>
</dbReference>
<proteinExistence type="inferred from homology"/>
<dbReference type="RefSeq" id="WP_338106864.1">
    <property type="nucleotide sequence ID" value="NZ_VUMY01000010.1"/>
</dbReference>
<keyword evidence="2" id="KW-0560">Oxidoreductase</keyword>
<evidence type="ECO:0000313" key="3">
    <source>
        <dbReference type="EMBL" id="MST49863.1"/>
    </source>
</evidence>
<sequence length="205" mass="22259">MKKAGNEAIAVKVDVSDFESVQNMVNETVKTYGRLDCAFNNAAMAPDNAPLVDFDEDYWDRLMSVDLKGVALCMKYEIRQMKAQGNGGSIVNTSSVSGFRPQPNNPAYVSAKHGVVGLTKAAALENGQFEIRINTVAPGTIDTPMLHEALEKMGVKPEDYAPQLSLLNRFGQPREIAHAALWLLSDAASYITSTPVYADAGYIGR</sequence>
<dbReference type="GO" id="GO:0016491">
    <property type="term" value="F:oxidoreductase activity"/>
    <property type="evidence" value="ECO:0007669"/>
    <property type="project" value="UniProtKB-KW"/>
</dbReference>
<evidence type="ECO:0000313" key="4">
    <source>
        <dbReference type="Proteomes" id="UP000442535"/>
    </source>
</evidence>
<reference evidence="3 4" key="1">
    <citation type="submission" date="2019-08" db="EMBL/GenBank/DDBJ databases">
        <title>In-depth cultivation of the pig gut microbiome towards novel bacterial diversity and tailored functional studies.</title>
        <authorList>
            <person name="Wylensek D."/>
            <person name="Hitch T.C.A."/>
            <person name="Clavel T."/>
        </authorList>
    </citation>
    <scope>NUCLEOTIDE SEQUENCE [LARGE SCALE GENOMIC DNA]</scope>
    <source>
        <strain evidence="3 4">RF-GAM-744-WT-7</strain>
    </source>
</reference>
<dbReference type="PANTHER" id="PTHR24321:SF8">
    <property type="entry name" value="ESTRADIOL 17-BETA-DEHYDROGENASE 8-RELATED"/>
    <property type="match status" value="1"/>
</dbReference>